<dbReference type="InterPro" id="IPR036116">
    <property type="entry name" value="FN3_sf"/>
</dbReference>
<dbReference type="SUPFAM" id="SSF49265">
    <property type="entry name" value="Fibronectin type III"/>
    <property type="match status" value="1"/>
</dbReference>
<feature type="region of interest" description="Disordered" evidence="3">
    <location>
        <begin position="102"/>
        <end position="155"/>
    </location>
</feature>
<feature type="transmembrane region" description="Helical" evidence="4">
    <location>
        <begin position="579"/>
        <end position="599"/>
    </location>
</feature>
<dbReference type="EMBL" id="FNHE01000013">
    <property type="protein sequence ID" value="SDN18843.1"/>
    <property type="molecule type" value="Genomic_DNA"/>
</dbReference>
<dbReference type="Gene3D" id="2.60.40.10">
    <property type="entry name" value="Immunoglobulins"/>
    <property type="match status" value="1"/>
</dbReference>
<evidence type="ECO:0000256" key="2">
    <source>
        <dbReference type="ARBA" id="ARBA00023326"/>
    </source>
</evidence>
<sequence length="606" mass="59877">MRTASPARRAVGLLAVGAIGMSTVVLGAGAAQATPTLEPFAGTVSGDPGGQDTRITVPAGYCAIDWDLRGAQGGASDGTPGGLAGRLQGTTWVREGDQYLLQPGEVGGSADQPTGGRSGSTTSESITFGPVTTGEPGDSGELVRTSGGGGASAVRHGGTAEGLVLMLAYGGDGASSQGWGPLPEGGGRGYNVFGGGTHAAAGEALESEWTAGGAGSIGYEGVPCEYSPEPPVIQHALPTGADAITVRFWAPNDERELDARADVTGYEITLDGGTTWRPITPTRTDQTPALTVTVTGLDQGTYPVAVRATSSIGPSAASTVFPARVVRPLGTPTGVTASVGTSSIRVAFEHPADDSGILGYTASAFPDAEWEDIQDTWPTAGAVWCDAQADENGCLIGVPAGYSYSVVVYARGEDGYIGADTAPIVTEVVPGPQQPAAAPAGDGPLSTEDGRIDQVTPGEEVVLTGSGFLPFSTVVLTMYSTPTPLGTAVVGADGTFTATVTIPSGVAAGTHALVASGIDDSGAPYALRMDVTLTGATAGPAGTSGSTGTTVPTEASTPGSAGSTGSGEAGALAFTGASVVVPGVAGLVTLVAGGALVLLGRRRAAR</sequence>
<dbReference type="SMART" id="SM00060">
    <property type="entry name" value="FN3"/>
    <property type="match status" value="2"/>
</dbReference>
<gene>
    <name evidence="7" type="ORF">SAMN05660642_04281</name>
</gene>
<dbReference type="AlphaFoldDB" id="A0A1G9ZEE2"/>
<evidence type="ECO:0000256" key="5">
    <source>
        <dbReference type="SAM" id="SignalP"/>
    </source>
</evidence>
<dbReference type="PROSITE" id="PS50853">
    <property type="entry name" value="FN3"/>
    <property type="match status" value="1"/>
</dbReference>
<dbReference type="InterPro" id="IPR013783">
    <property type="entry name" value="Ig-like_fold"/>
</dbReference>
<evidence type="ECO:0000313" key="7">
    <source>
        <dbReference type="EMBL" id="SDN18843.1"/>
    </source>
</evidence>
<dbReference type="Proteomes" id="UP000198680">
    <property type="component" value="Unassembled WGS sequence"/>
</dbReference>
<organism evidence="7 8">
    <name type="scientific">Geodermatophilus siccatus</name>
    <dbReference type="NCBI Taxonomy" id="1137991"/>
    <lineage>
        <taxon>Bacteria</taxon>
        <taxon>Bacillati</taxon>
        <taxon>Actinomycetota</taxon>
        <taxon>Actinomycetes</taxon>
        <taxon>Geodermatophilales</taxon>
        <taxon>Geodermatophilaceae</taxon>
        <taxon>Geodermatophilus</taxon>
    </lineage>
</organism>
<feature type="compositionally biased region" description="Low complexity" evidence="3">
    <location>
        <begin position="537"/>
        <end position="561"/>
    </location>
</feature>
<accession>A0A1G9ZEE2</accession>
<feature type="signal peptide" evidence="5">
    <location>
        <begin position="1"/>
        <end position="33"/>
    </location>
</feature>
<keyword evidence="2" id="KW-0119">Carbohydrate metabolism</keyword>
<dbReference type="CDD" id="cd00063">
    <property type="entry name" value="FN3"/>
    <property type="match status" value="1"/>
</dbReference>
<keyword evidence="1" id="KW-0378">Hydrolase</keyword>
<proteinExistence type="predicted"/>
<dbReference type="InterPro" id="IPR003961">
    <property type="entry name" value="FN3_dom"/>
</dbReference>
<evidence type="ECO:0000259" key="6">
    <source>
        <dbReference type="PROSITE" id="PS50853"/>
    </source>
</evidence>
<keyword evidence="4" id="KW-0472">Membrane</keyword>
<keyword evidence="1" id="KW-0326">Glycosidase</keyword>
<keyword evidence="4" id="KW-0812">Transmembrane</keyword>
<evidence type="ECO:0000256" key="3">
    <source>
        <dbReference type="SAM" id="MobiDB-lite"/>
    </source>
</evidence>
<name>A0A1G9ZEE2_9ACTN</name>
<feature type="domain" description="Fibronectin type-III" evidence="6">
    <location>
        <begin position="227"/>
        <end position="328"/>
    </location>
</feature>
<keyword evidence="2" id="KW-0624">Polysaccharide degradation</keyword>
<dbReference type="STRING" id="1137991.SAMN05660642_04281"/>
<evidence type="ECO:0000256" key="4">
    <source>
        <dbReference type="SAM" id="Phobius"/>
    </source>
</evidence>
<dbReference type="GO" id="GO:0000272">
    <property type="term" value="P:polysaccharide catabolic process"/>
    <property type="evidence" value="ECO:0007669"/>
    <property type="project" value="UniProtKB-KW"/>
</dbReference>
<keyword evidence="8" id="KW-1185">Reference proteome</keyword>
<dbReference type="GO" id="GO:0016798">
    <property type="term" value="F:hydrolase activity, acting on glycosyl bonds"/>
    <property type="evidence" value="ECO:0007669"/>
    <property type="project" value="UniProtKB-KW"/>
</dbReference>
<protein>
    <recommendedName>
        <fullName evidence="6">Fibronectin type-III domain-containing protein</fullName>
    </recommendedName>
</protein>
<feature type="region of interest" description="Disordered" evidence="3">
    <location>
        <begin position="537"/>
        <end position="567"/>
    </location>
</feature>
<evidence type="ECO:0000313" key="8">
    <source>
        <dbReference type="Proteomes" id="UP000198680"/>
    </source>
</evidence>
<keyword evidence="5" id="KW-0732">Signal</keyword>
<evidence type="ECO:0000256" key="1">
    <source>
        <dbReference type="ARBA" id="ARBA00023295"/>
    </source>
</evidence>
<feature type="chain" id="PRO_5011444340" description="Fibronectin type-III domain-containing protein" evidence="5">
    <location>
        <begin position="34"/>
        <end position="606"/>
    </location>
</feature>
<keyword evidence="4" id="KW-1133">Transmembrane helix</keyword>
<reference evidence="8" key="1">
    <citation type="submission" date="2016-10" db="EMBL/GenBank/DDBJ databases">
        <authorList>
            <person name="Varghese N."/>
            <person name="Submissions S."/>
        </authorList>
    </citation>
    <scope>NUCLEOTIDE SEQUENCE [LARGE SCALE GENOMIC DNA]</scope>
    <source>
        <strain evidence="8">DSM 45419</strain>
    </source>
</reference>